<dbReference type="AlphaFoldDB" id="A0AAV7MVC4"/>
<dbReference type="EMBL" id="JANPWB010000013">
    <property type="protein sequence ID" value="KAJ1107197.1"/>
    <property type="molecule type" value="Genomic_DNA"/>
</dbReference>
<dbReference type="Proteomes" id="UP001066276">
    <property type="component" value="Chromosome 9"/>
</dbReference>
<organism evidence="1 2">
    <name type="scientific">Pleurodeles waltl</name>
    <name type="common">Iberian ribbed newt</name>
    <dbReference type="NCBI Taxonomy" id="8319"/>
    <lineage>
        <taxon>Eukaryota</taxon>
        <taxon>Metazoa</taxon>
        <taxon>Chordata</taxon>
        <taxon>Craniata</taxon>
        <taxon>Vertebrata</taxon>
        <taxon>Euteleostomi</taxon>
        <taxon>Amphibia</taxon>
        <taxon>Batrachia</taxon>
        <taxon>Caudata</taxon>
        <taxon>Salamandroidea</taxon>
        <taxon>Salamandridae</taxon>
        <taxon>Pleurodelinae</taxon>
        <taxon>Pleurodeles</taxon>
    </lineage>
</organism>
<reference evidence="1" key="1">
    <citation type="journal article" date="2022" name="bioRxiv">
        <title>Sequencing and chromosome-scale assembly of the giantPleurodeles waltlgenome.</title>
        <authorList>
            <person name="Brown T."/>
            <person name="Elewa A."/>
            <person name="Iarovenko S."/>
            <person name="Subramanian E."/>
            <person name="Araus A.J."/>
            <person name="Petzold A."/>
            <person name="Susuki M."/>
            <person name="Suzuki K.-i.T."/>
            <person name="Hayashi T."/>
            <person name="Toyoda A."/>
            <person name="Oliveira C."/>
            <person name="Osipova E."/>
            <person name="Leigh N.D."/>
            <person name="Simon A."/>
            <person name="Yun M.H."/>
        </authorList>
    </citation>
    <scope>NUCLEOTIDE SEQUENCE</scope>
    <source>
        <strain evidence="1">20211129_DDA</strain>
        <tissue evidence="1">Liver</tissue>
    </source>
</reference>
<comment type="caution">
    <text evidence="1">The sequence shown here is derived from an EMBL/GenBank/DDBJ whole genome shotgun (WGS) entry which is preliminary data.</text>
</comment>
<accession>A0AAV7MVC4</accession>
<evidence type="ECO:0000313" key="1">
    <source>
        <dbReference type="EMBL" id="KAJ1107197.1"/>
    </source>
</evidence>
<name>A0AAV7MVC4_PLEWA</name>
<proteinExistence type="predicted"/>
<gene>
    <name evidence="1" type="ORF">NDU88_004590</name>
</gene>
<sequence length="70" mass="8003">MEGSRKRTPFTSSVSYSLDYGGYTKKLTGNRAYISDETCVRLAEVEVKEENKEDYFEPVGTEFKMCAFVI</sequence>
<keyword evidence="2" id="KW-1185">Reference proteome</keyword>
<evidence type="ECO:0000313" key="2">
    <source>
        <dbReference type="Proteomes" id="UP001066276"/>
    </source>
</evidence>
<protein>
    <submittedName>
        <fullName evidence="1">Uncharacterized protein</fullName>
    </submittedName>
</protein>